<name>A2Q3C4_MEDTR</name>
<dbReference type="PaxDb" id="3880-AES66076"/>
<accession>A2Q3C4</accession>
<reference evidence="3 6" key="4">
    <citation type="journal article" date="2014" name="BMC Genomics">
        <title>An improved genome release (version Mt4.0) for the model legume Medicago truncatula.</title>
        <authorList>
            <person name="Tang H."/>
            <person name="Krishnakumar V."/>
            <person name="Bidwell S."/>
            <person name="Rosen B."/>
            <person name="Chan A."/>
            <person name="Zhou S."/>
            <person name="Gentzbittel L."/>
            <person name="Childs K.L."/>
            <person name="Yandell M."/>
            <person name="Gundlach H."/>
            <person name="Mayer K.F."/>
            <person name="Schwartz D.C."/>
            <person name="Town C.D."/>
        </authorList>
    </citation>
    <scope>GENOME REANNOTATION</scope>
    <source>
        <strain evidence="5 6">cv. Jemalong A17</strain>
    </source>
</reference>
<feature type="transmembrane region" description="Helical" evidence="1">
    <location>
        <begin position="118"/>
        <end position="137"/>
    </location>
</feature>
<dbReference type="HOGENOM" id="CLU_1799323_0_0_1"/>
<keyword evidence="1" id="KW-1133">Transmembrane helix</keyword>
<evidence type="ECO:0000313" key="6">
    <source>
        <dbReference type="Proteomes" id="UP000002051"/>
    </source>
</evidence>
<accession>A0A0C3V3Y6</accession>
<feature type="transmembrane region" description="Helical" evidence="1">
    <location>
        <begin position="56"/>
        <end position="78"/>
    </location>
</feature>
<feature type="transmembrane region" description="Helical" evidence="1">
    <location>
        <begin position="84"/>
        <end position="106"/>
    </location>
</feature>
<reference evidence="3 6" key="3">
    <citation type="journal article" date="2011" name="Nature">
        <title>The Medicago genome provides insight into the evolution of rhizobial symbioses.</title>
        <authorList>
            <person name="Young N.D."/>
            <person name="Debelle F."/>
            <person name="Oldroyd G.E."/>
            <person name="Geurts R."/>
            <person name="Cannon S.B."/>
            <person name="Udvardi M.K."/>
            <person name="Benedito V.A."/>
            <person name="Mayer K.F."/>
            <person name="Gouzy J."/>
            <person name="Schoof H."/>
            <person name="Van de Peer Y."/>
            <person name="Proost S."/>
            <person name="Cook D.R."/>
            <person name="Meyers B.C."/>
            <person name="Spannagl M."/>
            <person name="Cheung F."/>
            <person name="De Mita S."/>
            <person name="Krishnakumar V."/>
            <person name="Gundlach H."/>
            <person name="Zhou S."/>
            <person name="Mudge J."/>
            <person name="Bharti A.K."/>
            <person name="Murray J.D."/>
            <person name="Naoumkina M.A."/>
            <person name="Rosen B."/>
            <person name="Silverstein K.A."/>
            <person name="Tang H."/>
            <person name="Rombauts S."/>
            <person name="Zhao P.X."/>
            <person name="Zhou P."/>
            <person name="Barbe V."/>
            <person name="Bardou P."/>
            <person name="Bechner M."/>
            <person name="Bellec A."/>
            <person name="Berger A."/>
            <person name="Berges H."/>
            <person name="Bidwell S."/>
            <person name="Bisseling T."/>
            <person name="Choisne N."/>
            <person name="Couloux A."/>
            <person name="Denny R."/>
            <person name="Deshpande S."/>
            <person name="Dai X."/>
            <person name="Doyle J.J."/>
            <person name="Dudez A.M."/>
            <person name="Farmer A.D."/>
            <person name="Fouteau S."/>
            <person name="Franken C."/>
            <person name="Gibelin C."/>
            <person name="Gish J."/>
            <person name="Goldstein S."/>
            <person name="Gonzalez A.J."/>
            <person name="Green P.J."/>
            <person name="Hallab A."/>
            <person name="Hartog M."/>
            <person name="Hua A."/>
            <person name="Humphray S.J."/>
            <person name="Jeong D.H."/>
            <person name="Jing Y."/>
            <person name="Jocker A."/>
            <person name="Kenton S.M."/>
            <person name="Kim D.J."/>
            <person name="Klee K."/>
            <person name="Lai H."/>
            <person name="Lang C."/>
            <person name="Lin S."/>
            <person name="Macmil S.L."/>
            <person name="Magdelenat G."/>
            <person name="Matthews L."/>
            <person name="McCorrison J."/>
            <person name="Monaghan E.L."/>
            <person name="Mun J.H."/>
            <person name="Najar F.Z."/>
            <person name="Nicholson C."/>
            <person name="Noirot C."/>
            <person name="O'Bleness M."/>
            <person name="Paule C.R."/>
            <person name="Poulain J."/>
            <person name="Prion F."/>
            <person name="Qin B."/>
            <person name="Qu C."/>
            <person name="Retzel E.F."/>
            <person name="Riddle C."/>
            <person name="Sallet E."/>
            <person name="Samain S."/>
            <person name="Samson N."/>
            <person name="Sanders I."/>
            <person name="Saurat O."/>
            <person name="Scarpelli C."/>
            <person name="Schiex T."/>
            <person name="Segurens B."/>
            <person name="Severin A.J."/>
            <person name="Sherrier D.J."/>
            <person name="Shi R."/>
            <person name="Sims S."/>
            <person name="Singer S.R."/>
            <person name="Sinharoy S."/>
            <person name="Sterck L."/>
            <person name="Viollet A."/>
            <person name="Wang B.B."/>
            <person name="Wang K."/>
            <person name="Wang M."/>
            <person name="Wang X."/>
            <person name="Warfsmann J."/>
            <person name="Weissenbach J."/>
            <person name="White D.D."/>
            <person name="White J.D."/>
            <person name="Wiley G.B."/>
            <person name="Wincker P."/>
            <person name="Xing Y."/>
            <person name="Yang L."/>
            <person name="Yao Z."/>
            <person name="Ying F."/>
            <person name="Zhai J."/>
            <person name="Zhou L."/>
            <person name="Zuber A."/>
            <person name="Denarie J."/>
            <person name="Dixon R.A."/>
            <person name="May G.D."/>
            <person name="Schwartz D.C."/>
            <person name="Rogers J."/>
            <person name="Quetier F."/>
            <person name="Town C.D."/>
            <person name="Roe B.A."/>
        </authorList>
    </citation>
    <scope>NUCLEOTIDE SEQUENCE [LARGE SCALE GENOMIC DNA]</scope>
    <source>
        <strain evidence="3">A17</strain>
        <strain evidence="5 6">cv. Jemalong A17</strain>
    </source>
</reference>
<keyword evidence="6" id="KW-1185">Reference proteome</keyword>
<reference evidence="2" key="2">
    <citation type="submission" date="2007-03" db="EMBL/GenBank/DDBJ databases">
        <authorList>
            <consortium name="The International Medicago Genome Annotation Group"/>
        </authorList>
    </citation>
    <scope>NUCLEOTIDE SEQUENCE</scope>
</reference>
<reference evidence="5" key="5">
    <citation type="submission" date="2015-04" db="UniProtKB">
        <authorList>
            <consortium name="EnsemblPlants"/>
        </authorList>
    </citation>
    <scope>IDENTIFICATION</scope>
    <source>
        <strain evidence="5">cv. Jemalong A17</strain>
    </source>
</reference>
<proteinExistence type="predicted"/>
<evidence type="ECO:0000313" key="5">
    <source>
        <dbReference type="EnsemblPlants" id="AES66076"/>
    </source>
</evidence>
<evidence type="ECO:0000313" key="4">
    <source>
        <dbReference type="EMBL" id="RHN74326.1"/>
    </source>
</evidence>
<dbReference type="Proteomes" id="UP000265566">
    <property type="component" value="Chromosome 2"/>
</dbReference>
<organism evidence="2">
    <name type="scientific">Medicago truncatula</name>
    <name type="common">Barrel medic</name>
    <name type="synonym">Medicago tribuloides</name>
    <dbReference type="NCBI Taxonomy" id="3880"/>
    <lineage>
        <taxon>Eukaryota</taxon>
        <taxon>Viridiplantae</taxon>
        <taxon>Streptophyta</taxon>
        <taxon>Embryophyta</taxon>
        <taxon>Tracheophyta</taxon>
        <taxon>Spermatophyta</taxon>
        <taxon>Magnoliopsida</taxon>
        <taxon>eudicotyledons</taxon>
        <taxon>Gunneridae</taxon>
        <taxon>Pentapetalae</taxon>
        <taxon>rosids</taxon>
        <taxon>fabids</taxon>
        <taxon>Fabales</taxon>
        <taxon>Fabaceae</taxon>
        <taxon>Papilionoideae</taxon>
        <taxon>50 kb inversion clade</taxon>
        <taxon>NPAAA clade</taxon>
        <taxon>Hologalegina</taxon>
        <taxon>IRL clade</taxon>
        <taxon>Trifolieae</taxon>
        <taxon>Medicago</taxon>
    </lineage>
</organism>
<evidence type="ECO:0000313" key="3">
    <source>
        <dbReference type="EMBL" id="AES66076.2"/>
    </source>
</evidence>
<keyword evidence="1 3" id="KW-0812">Transmembrane</keyword>
<dbReference type="Proteomes" id="UP000002051">
    <property type="component" value="Chromosome 2"/>
</dbReference>
<reference evidence="2" key="1">
    <citation type="submission" date="2005-04" db="EMBL/GenBank/DDBJ databases">
        <authorList>
            <person name="Town C.D."/>
        </authorList>
    </citation>
    <scope>NUCLEOTIDE SEQUENCE</scope>
</reference>
<sequence>MWTSKRQRHPLFKVKVDSDEDVSAAAKLAAESVKIEKNEMIGEKWLTMKELFYTDFLDGVLVVYVLLFTSFIFFPGLFLQIPFWVVFLVPTAAGSSLVVVLPLFGGSAVTAISSESDWWFMFVGFQWCLCVSVVGSSDTRPLFP</sequence>
<accession>G7IQN0</accession>
<protein>
    <submittedName>
        <fullName evidence="3">Transmembrane protein, putative</fullName>
    </submittedName>
</protein>
<evidence type="ECO:0000256" key="1">
    <source>
        <dbReference type="SAM" id="Phobius"/>
    </source>
</evidence>
<keyword evidence="1" id="KW-0472">Membrane</keyword>
<dbReference type="AlphaFoldDB" id="A2Q3C4"/>
<evidence type="ECO:0000313" key="2">
    <source>
        <dbReference type="EMBL" id="ABN08124.1"/>
    </source>
</evidence>
<reference evidence="4" key="6">
    <citation type="journal article" date="2018" name="Nat. Plants">
        <title>Whole-genome landscape of Medicago truncatula symbiotic genes.</title>
        <authorList>
            <person name="Pecrix Y."/>
            <person name="Gamas P."/>
            <person name="Carrere S."/>
        </authorList>
    </citation>
    <scope>NUCLEOTIDE SEQUENCE</scope>
    <source>
        <tissue evidence="4">Leaves</tissue>
    </source>
</reference>
<dbReference type="EMBL" id="AC155880">
    <property type="protein sequence ID" value="ABN08124.1"/>
    <property type="molecule type" value="Genomic_DNA"/>
</dbReference>
<dbReference type="Gramene" id="rna10367">
    <property type="protein sequence ID" value="RHN74326.1"/>
    <property type="gene ID" value="gene10367"/>
</dbReference>
<dbReference type="EMBL" id="PSQE01000002">
    <property type="protein sequence ID" value="RHN74326.1"/>
    <property type="molecule type" value="Genomic_DNA"/>
</dbReference>
<dbReference type="EnsemblPlants" id="AES66076">
    <property type="protein sequence ID" value="AES66076"/>
    <property type="gene ID" value="MTR_2g062250"/>
</dbReference>
<gene>
    <name evidence="3" type="ordered locus">MTR_2g062250</name>
    <name evidence="2" type="ORF">MtrDRAFT_AC155880g24v2</name>
    <name evidence="4" type="ORF">MtrunA17_Chr2g0309061</name>
</gene>
<dbReference type="EMBL" id="CM001218">
    <property type="protein sequence ID" value="AES66076.2"/>
    <property type="molecule type" value="Genomic_DNA"/>
</dbReference>